<evidence type="ECO:0000256" key="9">
    <source>
        <dbReference type="ARBA" id="ARBA00023277"/>
    </source>
</evidence>
<evidence type="ECO:0000256" key="6">
    <source>
        <dbReference type="ARBA" id="ARBA00022490"/>
    </source>
</evidence>
<evidence type="ECO:0000256" key="8">
    <source>
        <dbReference type="ARBA" id="ARBA00022679"/>
    </source>
</evidence>
<evidence type="ECO:0000259" key="12">
    <source>
        <dbReference type="PROSITE" id="PS51166"/>
    </source>
</evidence>
<dbReference type="SUPFAM" id="SSF51445">
    <property type="entry name" value="(Trans)glycosidases"/>
    <property type="match status" value="1"/>
</dbReference>
<dbReference type="InterPro" id="IPR017853">
    <property type="entry name" value="GH"/>
</dbReference>
<evidence type="ECO:0000256" key="4">
    <source>
        <dbReference type="ARBA" id="ARBA00012560"/>
    </source>
</evidence>
<dbReference type="RefSeq" id="WP_111597698.1">
    <property type="nucleotide sequence ID" value="NZ_QLLL01000004.1"/>
</dbReference>
<dbReference type="InterPro" id="IPR013783">
    <property type="entry name" value="Ig-like_fold"/>
</dbReference>
<gene>
    <name evidence="13" type="ORF">LX64_02227</name>
</gene>
<name>A0A327QP06_9BACT</name>
<keyword evidence="8 13" id="KW-0808">Transferase</keyword>
<sequence>MQIRFYVQYQSQWGQQLYITGNVANLGHNDFAKGYAMQYYNQQYWVAYVDIHTNEPFTLTYRYGMLQDGIISSTGKSYAIFIDPQNPSPITVADTWMPASDVRNPLSTKPFTDVYFNHPTNTITNGNGYTLRIVAPLLPSHQTVCVLGDTALLSNWNPTQPRLMEHVGDGWYSLHLPEQQPGFQYKYGVYDTAQQQFIQYENGENRTVPYVVNSDQHVVLHDGFIRLPTTPWHGAGIALPVFSARSEKGFGVGEFNDLPAMGLWAKQAGFNLLQLLPVNDTGATLSWRDSYPYAAISAFALHPLFVHLPAVGTLPAEHPLQQEYASQQQALNALPTVDYETVMRYKMAYLESYFQLNLQAILKDEGFNTWSQQNNHWLAAYAAFCSCRDEFGTANFYTWSHHNYQTYTQNSTSSLRARGMFYRFVQYQLHLQLQSATQQLHALGVTLKGDIAIGVHPHSADVWANPQLFHTNFQAGAPPDVFAVKGQNWGFPTYNWTAMAQDGYRWWKERLSLMAHYFDAYRIDHILGFFRIWQVPREQVEGILGYFEPAKAFSLVDFDDRFITFNRERFCTPYIDGKVLWEIFGEDVSAVKKQFLDEKYDGTFQLKPQVSTQSAIVEYAKAQKIQGPMLEGLLELAANVLFITAIDDKGVYSFHPRFQLMQTSSYKALDFSLQHKLALMHDEYFYTASDELWRLEALKKLPALQQATNMLVCAEDLGMIPACVPSVLQDLAILSLEIQRMPKALHAQYGHPAEAPYLSVVTTGTHDVDVLRQWWRDESLTNRQYFYSEILHHYGEAPTELNPGTIQLILQQHLQSPAMWCIFPLQDVLAMNAAYHVPDPQQERINIPVNSAHYWQYRMHVSLETLQNDPTFQANLLTLVKAAGRI</sequence>
<dbReference type="EC" id="2.4.1.25" evidence="4"/>
<dbReference type="SMART" id="SM01065">
    <property type="entry name" value="CBM_2"/>
    <property type="match status" value="2"/>
</dbReference>
<dbReference type="GO" id="GO:0005975">
    <property type="term" value="P:carbohydrate metabolic process"/>
    <property type="evidence" value="ECO:0007669"/>
    <property type="project" value="InterPro"/>
</dbReference>
<dbReference type="Gene3D" id="2.60.40.10">
    <property type="entry name" value="Immunoglobulins"/>
    <property type="match status" value="2"/>
</dbReference>
<dbReference type="EMBL" id="QLLL01000004">
    <property type="protein sequence ID" value="RAJ05073.1"/>
    <property type="molecule type" value="Genomic_DNA"/>
</dbReference>
<dbReference type="OrthoDB" id="9811841at2"/>
<keyword evidence="7" id="KW-0328">Glycosyltransferase</keyword>
<evidence type="ECO:0000256" key="11">
    <source>
        <dbReference type="ARBA" id="ARBA00031501"/>
    </source>
</evidence>
<dbReference type="Gene3D" id="3.20.20.80">
    <property type="entry name" value="Glycosidases"/>
    <property type="match status" value="2"/>
</dbReference>
<dbReference type="PANTHER" id="PTHR32518:SF3">
    <property type="entry name" value="4-ALPHA-GLUCANOTRANSFERASE"/>
    <property type="match status" value="1"/>
</dbReference>
<evidence type="ECO:0000256" key="7">
    <source>
        <dbReference type="ARBA" id="ARBA00022676"/>
    </source>
</evidence>
<evidence type="ECO:0000256" key="10">
    <source>
        <dbReference type="ARBA" id="ARBA00031423"/>
    </source>
</evidence>
<comment type="subcellular location">
    <subcellularLocation>
        <location evidence="2">Cytoplasm</location>
    </subcellularLocation>
</comment>
<dbReference type="InterPro" id="IPR013784">
    <property type="entry name" value="Carb-bd-like_fold"/>
</dbReference>
<dbReference type="GO" id="GO:0005737">
    <property type="term" value="C:cytoplasm"/>
    <property type="evidence" value="ECO:0007669"/>
    <property type="project" value="UniProtKB-SubCell"/>
</dbReference>
<keyword evidence="6" id="KW-0963">Cytoplasm</keyword>
<dbReference type="GO" id="GO:2001070">
    <property type="term" value="F:starch binding"/>
    <property type="evidence" value="ECO:0007669"/>
    <property type="project" value="InterPro"/>
</dbReference>
<evidence type="ECO:0000256" key="1">
    <source>
        <dbReference type="ARBA" id="ARBA00000439"/>
    </source>
</evidence>
<dbReference type="SUPFAM" id="SSF49452">
    <property type="entry name" value="Starch-binding domain-like"/>
    <property type="match status" value="2"/>
</dbReference>
<keyword evidence="9" id="KW-0119">Carbohydrate metabolism</keyword>
<accession>A0A327QP06</accession>
<dbReference type="PROSITE" id="PS51166">
    <property type="entry name" value="CBM20"/>
    <property type="match status" value="1"/>
</dbReference>
<dbReference type="Pfam" id="PF02446">
    <property type="entry name" value="Glyco_hydro_77"/>
    <property type="match status" value="1"/>
</dbReference>
<dbReference type="InterPro" id="IPR002044">
    <property type="entry name" value="CBM20"/>
</dbReference>
<feature type="domain" description="CBM20" evidence="12">
    <location>
        <begin position="1"/>
        <end position="98"/>
    </location>
</feature>
<comment type="catalytic activity">
    <reaction evidence="1">
        <text>Transfers a segment of a (1-&gt;4)-alpha-D-glucan to a new position in an acceptor, which may be glucose or a (1-&gt;4)-alpha-D-glucan.</text>
        <dbReference type="EC" id="2.4.1.25"/>
    </reaction>
</comment>
<reference evidence="13 14" key="1">
    <citation type="submission" date="2018-06" db="EMBL/GenBank/DDBJ databases">
        <title>Genomic Encyclopedia of Archaeal and Bacterial Type Strains, Phase II (KMG-II): from individual species to whole genera.</title>
        <authorList>
            <person name="Goeker M."/>
        </authorList>
    </citation>
    <scope>NUCLEOTIDE SEQUENCE [LARGE SCALE GENOMIC DNA]</scope>
    <source>
        <strain evidence="13 14">DSM 23857</strain>
    </source>
</reference>
<evidence type="ECO:0000256" key="3">
    <source>
        <dbReference type="ARBA" id="ARBA00005684"/>
    </source>
</evidence>
<keyword evidence="14" id="KW-1185">Reference proteome</keyword>
<evidence type="ECO:0000313" key="13">
    <source>
        <dbReference type="EMBL" id="RAJ05073.1"/>
    </source>
</evidence>
<organism evidence="13 14">
    <name type="scientific">Chitinophaga skermanii</name>
    <dbReference type="NCBI Taxonomy" id="331697"/>
    <lineage>
        <taxon>Bacteria</taxon>
        <taxon>Pseudomonadati</taxon>
        <taxon>Bacteroidota</taxon>
        <taxon>Chitinophagia</taxon>
        <taxon>Chitinophagales</taxon>
        <taxon>Chitinophagaceae</taxon>
        <taxon>Chitinophaga</taxon>
    </lineage>
</organism>
<evidence type="ECO:0000256" key="5">
    <source>
        <dbReference type="ARBA" id="ARBA00020295"/>
    </source>
</evidence>
<dbReference type="GO" id="GO:0004134">
    <property type="term" value="F:4-alpha-glucanotransferase activity"/>
    <property type="evidence" value="ECO:0007669"/>
    <property type="project" value="UniProtKB-EC"/>
</dbReference>
<evidence type="ECO:0000313" key="14">
    <source>
        <dbReference type="Proteomes" id="UP000249547"/>
    </source>
</evidence>
<proteinExistence type="inferred from homology"/>
<dbReference type="Proteomes" id="UP000249547">
    <property type="component" value="Unassembled WGS sequence"/>
</dbReference>
<comment type="similarity">
    <text evidence="3">Belongs to the disproportionating enzyme family.</text>
</comment>
<protein>
    <recommendedName>
        <fullName evidence="5">4-alpha-glucanotransferase</fullName>
        <ecNumber evidence="4">2.4.1.25</ecNumber>
    </recommendedName>
    <alternativeName>
        <fullName evidence="10">Amylomaltase</fullName>
    </alternativeName>
    <alternativeName>
        <fullName evidence="11">Disproportionating enzyme</fullName>
    </alternativeName>
</protein>
<evidence type="ECO:0000256" key="2">
    <source>
        <dbReference type="ARBA" id="ARBA00004496"/>
    </source>
</evidence>
<dbReference type="Pfam" id="PF00686">
    <property type="entry name" value="CBM_20"/>
    <property type="match status" value="2"/>
</dbReference>
<comment type="caution">
    <text evidence="13">The sequence shown here is derived from an EMBL/GenBank/DDBJ whole genome shotgun (WGS) entry which is preliminary data.</text>
</comment>
<dbReference type="InterPro" id="IPR003385">
    <property type="entry name" value="Glyco_hydro_77"/>
</dbReference>
<dbReference type="PANTHER" id="PTHR32518">
    <property type="match status" value="1"/>
</dbReference>
<dbReference type="AlphaFoldDB" id="A0A327QP06"/>